<comment type="caution">
    <text evidence="1">The sequence shown here is derived from an EMBL/GenBank/DDBJ whole genome shotgun (WGS) entry which is preliminary data.</text>
</comment>
<protein>
    <submittedName>
        <fullName evidence="1">Uncharacterized protein</fullName>
    </submittedName>
</protein>
<name>A0A560BN65_AZOBR</name>
<dbReference type="EMBL" id="VITF01000001">
    <property type="protein sequence ID" value="TWA74058.1"/>
    <property type="molecule type" value="Genomic_DNA"/>
</dbReference>
<reference evidence="1 2" key="1">
    <citation type="submission" date="2019-06" db="EMBL/GenBank/DDBJ databases">
        <title>Genomic Encyclopedia of Type Strains, Phase IV (KMG-V): Genome sequencing to study the core and pangenomes of soil and plant-associated prokaryotes.</title>
        <authorList>
            <person name="Whitman W."/>
        </authorList>
    </citation>
    <scope>NUCLEOTIDE SEQUENCE [LARGE SCALE GENOMIC DNA]</scope>
    <source>
        <strain evidence="1 2">BR 11796</strain>
    </source>
</reference>
<dbReference type="RefSeq" id="WP_145671697.1">
    <property type="nucleotide sequence ID" value="NZ_VITF01000001.1"/>
</dbReference>
<evidence type="ECO:0000313" key="1">
    <source>
        <dbReference type="EMBL" id="TWA74058.1"/>
    </source>
</evidence>
<gene>
    <name evidence="1" type="ORF">FBZ82_10171</name>
</gene>
<evidence type="ECO:0000313" key="2">
    <source>
        <dbReference type="Proteomes" id="UP000316083"/>
    </source>
</evidence>
<dbReference type="Proteomes" id="UP000316083">
    <property type="component" value="Unassembled WGS sequence"/>
</dbReference>
<sequence length="99" mass="10776">MTELGWRMIGQGWRLDVGPGLRLHVDPLPRNGDGRTEWVWSVLAQRTEEAGWEVVDGLAVDQACVAAEPAMNDALAALLALGVVTAHDLARLARGEHLR</sequence>
<accession>A0A560BN65</accession>
<organism evidence="1 2">
    <name type="scientific">Azospirillum brasilense</name>
    <dbReference type="NCBI Taxonomy" id="192"/>
    <lineage>
        <taxon>Bacteria</taxon>
        <taxon>Pseudomonadati</taxon>
        <taxon>Pseudomonadota</taxon>
        <taxon>Alphaproteobacteria</taxon>
        <taxon>Rhodospirillales</taxon>
        <taxon>Azospirillaceae</taxon>
        <taxon>Azospirillum</taxon>
    </lineage>
</organism>
<proteinExistence type="predicted"/>
<dbReference type="AlphaFoldDB" id="A0A560BN65"/>